<dbReference type="Proteomes" id="UP000054144">
    <property type="component" value="Unassembled WGS sequence"/>
</dbReference>
<feature type="compositionally biased region" description="Basic and acidic residues" evidence="1">
    <location>
        <begin position="325"/>
        <end position="347"/>
    </location>
</feature>
<keyword evidence="3" id="KW-1185">Reference proteome</keyword>
<feature type="compositionally biased region" description="Basic residues" evidence="1">
    <location>
        <begin position="157"/>
        <end position="166"/>
    </location>
</feature>
<feature type="region of interest" description="Disordered" evidence="1">
    <location>
        <begin position="93"/>
        <end position="229"/>
    </location>
</feature>
<feature type="compositionally biased region" description="Polar residues" evidence="1">
    <location>
        <begin position="352"/>
        <end position="362"/>
    </location>
</feature>
<feature type="compositionally biased region" description="Polar residues" evidence="1">
    <location>
        <begin position="448"/>
        <end position="460"/>
    </location>
</feature>
<evidence type="ECO:0000313" key="2">
    <source>
        <dbReference type="EMBL" id="KIY51604.1"/>
    </source>
</evidence>
<name>A0A0D7AIL9_9AGAR</name>
<feature type="compositionally biased region" description="Low complexity" evidence="1">
    <location>
        <begin position="307"/>
        <end position="318"/>
    </location>
</feature>
<feature type="compositionally biased region" description="Basic and acidic residues" evidence="1">
    <location>
        <begin position="167"/>
        <end position="187"/>
    </location>
</feature>
<dbReference type="AlphaFoldDB" id="A0A0D7AIL9"/>
<accession>A0A0D7AIL9</accession>
<feature type="compositionally biased region" description="Polar residues" evidence="1">
    <location>
        <begin position="98"/>
        <end position="107"/>
    </location>
</feature>
<evidence type="ECO:0000313" key="3">
    <source>
        <dbReference type="Proteomes" id="UP000054144"/>
    </source>
</evidence>
<feature type="compositionally biased region" description="Polar residues" evidence="1">
    <location>
        <begin position="503"/>
        <end position="519"/>
    </location>
</feature>
<proteinExistence type="predicted"/>
<feature type="region of interest" description="Disordered" evidence="1">
    <location>
        <begin position="483"/>
        <end position="545"/>
    </location>
</feature>
<feature type="region of interest" description="Disordered" evidence="1">
    <location>
        <begin position="437"/>
        <end position="461"/>
    </location>
</feature>
<gene>
    <name evidence="2" type="ORF">FISHEDRAFT_70580</name>
</gene>
<dbReference type="OrthoDB" id="2537141at2759"/>
<protein>
    <submittedName>
        <fullName evidence="2">Uncharacterized protein</fullName>
    </submittedName>
</protein>
<feature type="compositionally biased region" description="Basic and acidic residues" evidence="1">
    <location>
        <begin position="133"/>
        <end position="143"/>
    </location>
</feature>
<feature type="region of interest" description="Disordered" evidence="1">
    <location>
        <begin position="292"/>
        <end position="400"/>
    </location>
</feature>
<reference evidence="2 3" key="1">
    <citation type="journal article" date="2015" name="Fungal Genet. Biol.">
        <title>Evolution of novel wood decay mechanisms in Agaricales revealed by the genome sequences of Fistulina hepatica and Cylindrobasidium torrendii.</title>
        <authorList>
            <person name="Floudas D."/>
            <person name="Held B.W."/>
            <person name="Riley R."/>
            <person name="Nagy L.G."/>
            <person name="Koehler G."/>
            <person name="Ransdell A.S."/>
            <person name="Younus H."/>
            <person name="Chow J."/>
            <person name="Chiniquy J."/>
            <person name="Lipzen A."/>
            <person name="Tritt A."/>
            <person name="Sun H."/>
            <person name="Haridas S."/>
            <person name="LaButti K."/>
            <person name="Ohm R.A."/>
            <person name="Kues U."/>
            <person name="Blanchette R.A."/>
            <person name="Grigoriev I.V."/>
            <person name="Minto R.E."/>
            <person name="Hibbett D.S."/>
        </authorList>
    </citation>
    <scope>NUCLEOTIDE SEQUENCE [LARGE SCALE GENOMIC DNA]</scope>
    <source>
        <strain evidence="2 3">ATCC 64428</strain>
    </source>
</reference>
<evidence type="ECO:0000256" key="1">
    <source>
        <dbReference type="SAM" id="MobiDB-lite"/>
    </source>
</evidence>
<feature type="compositionally biased region" description="Basic and acidic residues" evidence="1">
    <location>
        <begin position="491"/>
        <end position="500"/>
    </location>
</feature>
<organism evidence="2 3">
    <name type="scientific">Fistulina hepatica ATCC 64428</name>
    <dbReference type="NCBI Taxonomy" id="1128425"/>
    <lineage>
        <taxon>Eukaryota</taxon>
        <taxon>Fungi</taxon>
        <taxon>Dikarya</taxon>
        <taxon>Basidiomycota</taxon>
        <taxon>Agaricomycotina</taxon>
        <taxon>Agaricomycetes</taxon>
        <taxon>Agaricomycetidae</taxon>
        <taxon>Agaricales</taxon>
        <taxon>Fistulinaceae</taxon>
        <taxon>Fistulina</taxon>
    </lineage>
</organism>
<feature type="compositionally biased region" description="Basic residues" evidence="1">
    <location>
        <begin position="216"/>
        <end position="227"/>
    </location>
</feature>
<feature type="compositionally biased region" description="Basic residues" evidence="1">
    <location>
        <begin position="188"/>
        <end position="202"/>
    </location>
</feature>
<sequence length="781" mass="85071">MPVVNSYALQQLQNTSKQDKEYFVASFVREQRNYAVIHAVQGREALLAWNKAAEAKPISSSDIEMPPQPGAPSVLEAGFGTPILQARVSRNADKNKKATFQGNSQPIPKTVESDARRYAAKHKRALSESPLAKSKEKPNKKGGVDQAADVIDTSTKGVKKRKLTSSKKREREAVASDDEHQARLKERRERKRAKKTVVRPKHTQSDVSSDAERVSSKRNVKDKKSRRSRIDGLALMHGFHATNVGKNRLTVSARPIGVFIKGKASAKTDSITKKRAANIFSEFEFLNPTKAKNNKKAAVSIKKRQPSSHSGDSQSSVSVPLQKKTQPEKRVLKGTTDKQKDKPDGKQRFRITKSSTPSQCETQGDKLPSEPTESYHYCGKSESWGSESQAEADEPSRVDAGKSVWKAPSVVSGLPSASVVVDTGKLVEGFTQNHTFKRTLARGESPARSESSLRPSQSASRCLKLDTPVESAPAAVALSKYFPSCTQPEPKSSRSEKVRPDLQTVQTPVVHSRYASNVCSASPGPPHSSAHLRSKTKIPVQSRSRSLSSRSDILVPNAVSEVAPRRRSVSSDVPNYFSDALYLDGDGFADDAAFVYDNILNSDEGFEDLEKDPLVTGIPVSLNEGYIAAGNTIYSNDESPFIDEFYSMQSDNVWADFAVNGNYDDDPVHEDEISLTLEADPFQCARGYNNISVSSGYHNPSETGFTDAPCLPSSHHALSDDAGSGLGSVADVGQFTEGRALLRGDLIIGQSSMVTVPGVSLVEVDVAKSLRASGHWQPFKL</sequence>
<dbReference type="EMBL" id="KN881649">
    <property type="protein sequence ID" value="KIY51604.1"/>
    <property type="molecule type" value="Genomic_DNA"/>
</dbReference>